<sequence>MASPEDDQQTKDTQPLDGAPAVTEPPQPEPASSPSNASPPPPFRPRGAPSKPVSGKPK</sequence>
<accession>A0ACB8T799</accession>
<gene>
    <name evidence="1" type="ORF">BV25DRAFT_1823341</name>
</gene>
<protein>
    <submittedName>
        <fullName evidence="1">Uncharacterized protein</fullName>
    </submittedName>
</protein>
<dbReference type="Proteomes" id="UP000814140">
    <property type="component" value="Unassembled WGS sequence"/>
</dbReference>
<evidence type="ECO:0000313" key="1">
    <source>
        <dbReference type="EMBL" id="KAI0064357.1"/>
    </source>
</evidence>
<dbReference type="EMBL" id="MU277199">
    <property type="protein sequence ID" value="KAI0064357.1"/>
    <property type="molecule type" value="Genomic_DNA"/>
</dbReference>
<proteinExistence type="predicted"/>
<organism evidence="1 2">
    <name type="scientific">Artomyces pyxidatus</name>
    <dbReference type="NCBI Taxonomy" id="48021"/>
    <lineage>
        <taxon>Eukaryota</taxon>
        <taxon>Fungi</taxon>
        <taxon>Dikarya</taxon>
        <taxon>Basidiomycota</taxon>
        <taxon>Agaricomycotina</taxon>
        <taxon>Agaricomycetes</taxon>
        <taxon>Russulales</taxon>
        <taxon>Auriscalpiaceae</taxon>
        <taxon>Artomyces</taxon>
    </lineage>
</organism>
<reference evidence="1" key="2">
    <citation type="journal article" date="2022" name="New Phytol.">
        <title>Evolutionary transition to the ectomycorrhizal habit in the genomes of a hyperdiverse lineage of mushroom-forming fungi.</title>
        <authorList>
            <person name="Looney B."/>
            <person name="Miyauchi S."/>
            <person name="Morin E."/>
            <person name="Drula E."/>
            <person name="Courty P.E."/>
            <person name="Kohler A."/>
            <person name="Kuo A."/>
            <person name="LaButti K."/>
            <person name="Pangilinan J."/>
            <person name="Lipzen A."/>
            <person name="Riley R."/>
            <person name="Andreopoulos W."/>
            <person name="He G."/>
            <person name="Johnson J."/>
            <person name="Nolan M."/>
            <person name="Tritt A."/>
            <person name="Barry K.W."/>
            <person name="Grigoriev I.V."/>
            <person name="Nagy L.G."/>
            <person name="Hibbett D."/>
            <person name="Henrissat B."/>
            <person name="Matheny P.B."/>
            <person name="Labbe J."/>
            <person name="Martin F.M."/>
        </authorList>
    </citation>
    <scope>NUCLEOTIDE SEQUENCE</scope>
    <source>
        <strain evidence="1">HHB10654</strain>
    </source>
</reference>
<keyword evidence="2" id="KW-1185">Reference proteome</keyword>
<evidence type="ECO:0000313" key="2">
    <source>
        <dbReference type="Proteomes" id="UP000814140"/>
    </source>
</evidence>
<name>A0ACB8T799_9AGAM</name>
<reference evidence="1" key="1">
    <citation type="submission" date="2021-03" db="EMBL/GenBank/DDBJ databases">
        <authorList>
            <consortium name="DOE Joint Genome Institute"/>
            <person name="Ahrendt S."/>
            <person name="Looney B.P."/>
            <person name="Miyauchi S."/>
            <person name="Morin E."/>
            <person name="Drula E."/>
            <person name="Courty P.E."/>
            <person name="Chicoki N."/>
            <person name="Fauchery L."/>
            <person name="Kohler A."/>
            <person name="Kuo A."/>
            <person name="Labutti K."/>
            <person name="Pangilinan J."/>
            <person name="Lipzen A."/>
            <person name="Riley R."/>
            <person name="Andreopoulos W."/>
            <person name="He G."/>
            <person name="Johnson J."/>
            <person name="Barry K.W."/>
            <person name="Grigoriev I.V."/>
            <person name="Nagy L."/>
            <person name="Hibbett D."/>
            <person name="Henrissat B."/>
            <person name="Matheny P.B."/>
            <person name="Labbe J."/>
            <person name="Martin F."/>
        </authorList>
    </citation>
    <scope>NUCLEOTIDE SEQUENCE</scope>
    <source>
        <strain evidence="1">HHB10654</strain>
    </source>
</reference>
<comment type="caution">
    <text evidence="1">The sequence shown here is derived from an EMBL/GenBank/DDBJ whole genome shotgun (WGS) entry which is preliminary data.</text>
</comment>